<accession>A0A8S9ZZP0</accession>
<evidence type="ECO:0000313" key="16">
    <source>
        <dbReference type="EMBL" id="KAF7638595.1"/>
    </source>
</evidence>
<evidence type="ECO:0000256" key="14">
    <source>
        <dbReference type="SAM" id="Phobius"/>
    </source>
</evidence>
<evidence type="ECO:0000256" key="3">
    <source>
        <dbReference type="ARBA" id="ARBA00022448"/>
    </source>
</evidence>
<dbReference type="PROSITE" id="PS00018">
    <property type="entry name" value="EF_HAND_1"/>
    <property type="match status" value="2"/>
</dbReference>
<dbReference type="SUPFAM" id="SSF47473">
    <property type="entry name" value="EF-hand"/>
    <property type="match status" value="2"/>
</dbReference>
<keyword evidence="9" id="KW-0809">Transit peptide</keyword>
<dbReference type="OrthoDB" id="10056860at2759"/>
<keyword evidence="8" id="KW-0106">Calcium</keyword>
<dbReference type="SMART" id="SM00054">
    <property type="entry name" value="EFh"/>
    <property type="match status" value="2"/>
</dbReference>
<comment type="caution">
    <text evidence="16">The sequence shown here is derived from an EMBL/GenBank/DDBJ whole genome shotgun (WGS) entry which is preliminary data.</text>
</comment>
<dbReference type="InterPro" id="IPR018247">
    <property type="entry name" value="EF_Hand_1_Ca_BS"/>
</dbReference>
<evidence type="ECO:0000256" key="13">
    <source>
        <dbReference type="ARBA" id="ARBA00038333"/>
    </source>
</evidence>
<keyword evidence="6" id="KW-0677">Repeat</keyword>
<dbReference type="InterPro" id="IPR011992">
    <property type="entry name" value="EF-hand-dom_pair"/>
</dbReference>
<dbReference type="EMBL" id="JABEBT010000011">
    <property type="protein sequence ID" value="KAF7638595.1"/>
    <property type="molecule type" value="Genomic_DNA"/>
</dbReference>
<evidence type="ECO:0000256" key="5">
    <source>
        <dbReference type="ARBA" id="ARBA00022723"/>
    </source>
</evidence>
<evidence type="ECO:0000313" key="17">
    <source>
        <dbReference type="Proteomes" id="UP000605970"/>
    </source>
</evidence>
<feature type="domain" description="EF-hand" evidence="15">
    <location>
        <begin position="417"/>
        <end position="452"/>
    </location>
</feature>
<organism evidence="16 17">
    <name type="scientific">Meloidogyne graminicola</name>
    <dbReference type="NCBI Taxonomy" id="189291"/>
    <lineage>
        <taxon>Eukaryota</taxon>
        <taxon>Metazoa</taxon>
        <taxon>Ecdysozoa</taxon>
        <taxon>Nematoda</taxon>
        <taxon>Chromadorea</taxon>
        <taxon>Rhabditida</taxon>
        <taxon>Tylenchina</taxon>
        <taxon>Tylenchomorpha</taxon>
        <taxon>Tylenchoidea</taxon>
        <taxon>Meloidogynidae</taxon>
        <taxon>Meloidogyninae</taxon>
        <taxon>Meloidogyne</taxon>
    </lineage>
</organism>
<protein>
    <recommendedName>
        <fullName evidence="15">EF-hand domain-containing protein</fullName>
    </recommendedName>
</protein>
<dbReference type="InterPro" id="IPR002048">
    <property type="entry name" value="EF_hand_dom"/>
</dbReference>
<evidence type="ECO:0000256" key="8">
    <source>
        <dbReference type="ARBA" id="ARBA00022837"/>
    </source>
</evidence>
<evidence type="ECO:0000256" key="7">
    <source>
        <dbReference type="ARBA" id="ARBA00022792"/>
    </source>
</evidence>
<feature type="domain" description="EF-hand" evidence="15">
    <location>
        <begin position="220"/>
        <end position="255"/>
    </location>
</feature>
<dbReference type="CDD" id="cd15900">
    <property type="entry name" value="EFh_MICU"/>
    <property type="match status" value="1"/>
</dbReference>
<dbReference type="GO" id="GO:0005758">
    <property type="term" value="C:mitochondrial intermembrane space"/>
    <property type="evidence" value="ECO:0007669"/>
    <property type="project" value="UniProtKB-SubCell"/>
</dbReference>
<dbReference type="GO" id="GO:0005509">
    <property type="term" value="F:calcium ion binding"/>
    <property type="evidence" value="ECO:0007669"/>
    <property type="project" value="InterPro"/>
</dbReference>
<comment type="subcellular location">
    <subcellularLocation>
        <location evidence="1">Mitochondrion inner membrane</location>
    </subcellularLocation>
    <subcellularLocation>
        <location evidence="2">Mitochondrion intermembrane space</location>
    </subcellularLocation>
</comment>
<keyword evidence="7" id="KW-0999">Mitochondrion inner membrane</keyword>
<evidence type="ECO:0000256" key="1">
    <source>
        <dbReference type="ARBA" id="ARBA00004273"/>
    </source>
</evidence>
<gene>
    <name evidence="16" type="ORF">Mgra_00001973</name>
</gene>
<keyword evidence="14" id="KW-0812">Transmembrane</keyword>
<evidence type="ECO:0000256" key="4">
    <source>
        <dbReference type="ARBA" id="ARBA00022568"/>
    </source>
</evidence>
<dbReference type="GO" id="GO:0036444">
    <property type="term" value="P:calcium import into the mitochondrion"/>
    <property type="evidence" value="ECO:0007669"/>
    <property type="project" value="TreeGrafter"/>
</dbReference>
<dbReference type="PANTHER" id="PTHR12294">
    <property type="entry name" value="EF HAND DOMAIN FAMILY A1,A2-RELATED"/>
    <property type="match status" value="1"/>
</dbReference>
<comment type="similarity">
    <text evidence="13">Belongs to the MICU1 family. MICU1 subfamily.</text>
</comment>
<dbReference type="GO" id="GO:1990246">
    <property type="term" value="C:uniplex complex"/>
    <property type="evidence" value="ECO:0007669"/>
    <property type="project" value="TreeGrafter"/>
</dbReference>
<dbReference type="Pfam" id="PF13833">
    <property type="entry name" value="EF-hand_8"/>
    <property type="match status" value="1"/>
</dbReference>
<keyword evidence="17" id="KW-1185">Reference proteome</keyword>
<keyword evidence="4" id="KW-0109">Calcium transport</keyword>
<dbReference type="AlphaFoldDB" id="A0A8S9ZZP0"/>
<reference evidence="16" key="1">
    <citation type="journal article" date="2020" name="Ecol. Evol.">
        <title>Genome structure and content of the rice root-knot nematode (Meloidogyne graminicola).</title>
        <authorList>
            <person name="Phan N.T."/>
            <person name="Danchin E.G.J."/>
            <person name="Klopp C."/>
            <person name="Perfus-Barbeoch L."/>
            <person name="Kozlowski D.K."/>
            <person name="Koutsovoulos G.D."/>
            <person name="Lopez-Roques C."/>
            <person name="Bouchez O."/>
            <person name="Zahm M."/>
            <person name="Besnard G."/>
            <person name="Bellafiore S."/>
        </authorList>
    </citation>
    <scope>NUCLEOTIDE SEQUENCE</scope>
    <source>
        <strain evidence="16">VN-18</strain>
    </source>
</reference>
<dbReference type="PANTHER" id="PTHR12294:SF1">
    <property type="entry name" value="CALCIUM UPTAKE PROTEIN 1, MITOCHONDRIAL"/>
    <property type="match status" value="1"/>
</dbReference>
<proteinExistence type="inferred from homology"/>
<dbReference type="Gene3D" id="1.10.238.10">
    <property type="entry name" value="EF-hand"/>
    <property type="match status" value="2"/>
</dbReference>
<dbReference type="PROSITE" id="PS50222">
    <property type="entry name" value="EF_HAND_2"/>
    <property type="match status" value="2"/>
</dbReference>
<evidence type="ECO:0000256" key="11">
    <source>
        <dbReference type="ARBA" id="ARBA00023128"/>
    </source>
</evidence>
<evidence type="ECO:0000256" key="9">
    <source>
        <dbReference type="ARBA" id="ARBA00022946"/>
    </source>
</evidence>
<evidence type="ECO:0000256" key="2">
    <source>
        <dbReference type="ARBA" id="ARBA00004569"/>
    </source>
</evidence>
<evidence type="ECO:0000256" key="6">
    <source>
        <dbReference type="ARBA" id="ARBA00022737"/>
    </source>
</evidence>
<evidence type="ECO:0000256" key="10">
    <source>
        <dbReference type="ARBA" id="ARBA00023065"/>
    </source>
</evidence>
<dbReference type="Pfam" id="PF13202">
    <property type="entry name" value="EF-hand_5"/>
    <property type="match status" value="1"/>
</dbReference>
<feature type="transmembrane region" description="Helical" evidence="14">
    <location>
        <begin position="21"/>
        <end position="44"/>
    </location>
</feature>
<evidence type="ECO:0000259" key="15">
    <source>
        <dbReference type="PROSITE" id="PS50222"/>
    </source>
</evidence>
<name>A0A8S9ZZP0_9BILA</name>
<keyword evidence="12 14" id="KW-0472">Membrane</keyword>
<keyword evidence="11" id="KW-0496">Mitochondrion</keyword>
<keyword evidence="3" id="KW-0813">Transport</keyword>
<dbReference type="GO" id="GO:0051560">
    <property type="term" value="P:mitochondrial calcium ion homeostasis"/>
    <property type="evidence" value="ECO:0007669"/>
    <property type="project" value="TreeGrafter"/>
</dbReference>
<sequence>MDFAHSHYGSRPFIKSAFRVMIPYYTIPCLIMVILLTVDFNWFLNNGRILFNKYFKSEAAVEEQDKTNDSDSTKSSTPLPFDDDDELFIADNEKNDKCSIVGKKKKKKIGFRERRIIHYEDRIRAYSSPDKIFRYFATIKIINEDGSFDIFMTPEDFVRSLTPGVIQPRKYGLDKYKVINSIENLEGKGFNSKNIFNWLSDNGGLINFGDYLFLMTLLSTSPSEFKLAFYVFDLNGDGELDRQEFERVQELILSQSNIGQRHRDHITGTGTFTKSGKNSAITRYFFGSDNLQKLNINKFLQFQKDLHYDILKIEFERRDPESGPVGIISEVSFAQLLMIHSDLPEKRQKRMINRVKRKYKEIVNKKGVSFEEVNNFFSFIYHIDSVDLALHFYKLVGKPLSKELIKRLAHKITNVELSDIVVDIVVTLFDENGDGELSQREFVSIMKQRKQRGLERPKDTGLTRLLDALWICTKNQLNISTTSLNNEEDKIKEKQNIFIINKWKRII</sequence>
<keyword evidence="10" id="KW-0406">Ion transport</keyword>
<evidence type="ECO:0000256" key="12">
    <source>
        <dbReference type="ARBA" id="ARBA00023136"/>
    </source>
</evidence>
<keyword evidence="14" id="KW-1133">Transmembrane helix</keyword>
<dbReference type="Proteomes" id="UP000605970">
    <property type="component" value="Unassembled WGS sequence"/>
</dbReference>
<keyword evidence="5" id="KW-0479">Metal-binding</keyword>
<dbReference type="InterPro" id="IPR039800">
    <property type="entry name" value="MICU1/2/3"/>
</dbReference>